<feature type="domain" description="C-type lectin" evidence="2">
    <location>
        <begin position="5"/>
        <end position="122"/>
    </location>
</feature>
<proteinExistence type="predicted"/>
<dbReference type="InterPro" id="IPR001304">
    <property type="entry name" value="C-type_lectin-like"/>
</dbReference>
<dbReference type="OrthoDB" id="6337382at2759"/>
<dbReference type="SUPFAM" id="SSF56436">
    <property type="entry name" value="C-type lectin-like"/>
    <property type="match status" value="1"/>
</dbReference>
<dbReference type="InterPro" id="IPR018378">
    <property type="entry name" value="C-type_lectin_CS"/>
</dbReference>
<protein>
    <recommendedName>
        <fullName evidence="2">C-type lectin domain-containing protein</fullName>
    </recommendedName>
</protein>
<dbReference type="Pfam" id="PF00059">
    <property type="entry name" value="Lectin_C"/>
    <property type="match status" value="1"/>
</dbReference>
<keyword evidence="4" id="KW-1185">Reference proteome</keyword>
<dbReference type="PANTHER" id="PTHR22803">
    <property type="entry name" value="MANNOSE, PHOSPHOLIPASE, LECTIN RECEPTOR RELATED"/>
    <property type="match status" value="1"/>
</dbReference>
<evidence type="ECO:0000256" key="1">
    <source>
        <dbReference type="ARBA" id="ARBA00023157"/>
    </source>
</evidence>
<dbReference type="EnsemblMetazoa" id="CLYHEMT003824.1">
    <property type="protein sequence ID" value="CLYHEMP003824.1"/>
    <property type="gene ID" value="CLYHEMG003824"/>
</dbReference>
<keyword evidence="1" id="KW-1015">Disulfide bond</keyword>
<evidence type="ECO:0000313" key="4">
    <source>
        <dbReference type="Proteomes" id="UP000594262"/>
    </source>
</evidence>
<evidence type="ECO:0000259" key="2">
    <source>
        <dbReference type="PROSITE" id="PS50041"/>
    </source>
</evidence>
<evidence type="ECO:0000313" key="3">
    <source>
        <dbReference type="EnsemblMetazoa" id="CLYHEMP003824.1"/>
    </source>
</evidence>
<sequence length="126" mass="14684">GFTRIESSYYYIGEQHSNFTEARKHCQHLGGDLATINHVEENIYLANAMKSLGHPKFLKALIGLNDIQKEGEFKWVNGEEKNFVKWCRNEPNNSFKREHCVELVRDCWNDVPCGYQQKFICEVNSV</sequence>
<dbReference type="AlphaFoldDB" id="A0A7M5USG5"/>
<accession>A0A7M5USG5</accession>
<name>A0A7M5USG5_9CNID</name>
<dbReference type="InterPro" id="IPR016187">
    <property type="entry name" value="CTDL_fold"/>
</dbReference>
<organism evidence="3 4">
    <name type="scientific">Clytia hemisphaerica</name>
    <dbReference type="NCBI Taxonomy" id="252671"/>
    <lineage>
        <taxon>Eukaryota</taxon>
        <taxon>Metazoa</taxon>
        <taxon>Cnidaria</taxon>
        <taxon>Hydrozoa</taxon>
        <taxon>Hydroidolina</taxon>
        <taxon>Leptothecata</taxon>
        <taxon>Obeliida</taxon>
        <taxon>Clytiidae</taxon>
        <taxon>Clytia</taxon>
    </lineage>
</organism>
<dbReference type="PROSITE" id="PS00615">
    <property type="entry name" value="C_TYPE_LECTIN_1"/>
    <property type="match status" value="1"/>
</dbReference>
<dbReference type="SMART" id="SM00034">
    <property type="entry name" value="CLECT"/>
    <property type="match status" value="1"/>
</dbReference>
<dbReference type="Gene3D" id="3.10.100.10">
    <property type="entry name" value="Mannose-Binding Protein A, subunit A"/>
    <property type="match status" value="1"/>
</dbReference>
<dbReference type="Proteomes" id="UP000594262">
    <property type="component" value="Unplaced"/>
</dbReference>
<dbReference type="InterPro" id="IPR016186">
    <property type="entry name" value="C-type_lectin-like/link_sf"/>
</dbReference>
<reference evidence="3" key="1">
    <citation type="submission" date="2021-01" db="UniProtKB">
        <authorList>
            <consortium name="EnsemblMetazoa"/>
        </authorList>
    </citation>
    <scope>IDENTIFICATION</scope>
</reference>
<dbReference type="PROSITE" id="PS50041">
    <property type="entry name" value="C_TYPE_LECTIN_2"/>
    <property type="match status" value="1"/>
</dbReference>
<dbReference type="InterPro" id="IPR050111">
    <property type="entry name" value="C-type_lectin/snaclec_domain"/>
</dbReference>